<accession>A0A8S2DXH3</accession>
<evidence type="ECO:0000256" key="1">
    <source>
        <dbReference type="SAM" id="MobiDB-lite"/>
    </source>
</evidence>
<dbReference type="EMBL" id="CAJNOK010008376">
    <property type="protein sequence ID" value="CAF1061948.1"/>
    <property type="molecule type" value="Genomic_DNA"/>
</dbReference>
<reference evidence="2" key="1">
    <citation type="submission" date="2021-02" db="EMBL/GenBank/DDBJ databases">
        <authorList>
            <person name="Nowell W R."/>
        </authorList>
    </citation>
    <scope>NUCLEOTIDE SEQUENCE</scope>
</reference>
<name>A0A8S2DXH3_9BILA</name>
<organism evidence="2 4">
    <name type="scientific">Didymodactylos carnosus</name>
    <dbReference type="NCBI Taxonomy" id="1234261"/>
    <lineage>
        <taxon>Eukaryota</taxon>
        <taxon>Metazoa</taxon>
        <taxon>Spiralia</taxon>
        <taxon>Gnathifera</taxon>
        <taxon>Rotifera</taxon>
        <taxon>Eurotatoria</taxon>
        <taxon>Bdelloidea</taxon>
        <taxon>Philodinida</taxon>
        <taxon>Philodinidae</taxon>
        <taxon>Didymodactylos</taxon>
    </lineage>
</organism>
<gene>
    <name evidence="2" type="ORF">OVA965_LOCUS17461</name>
    <name evidence="3" type="ORF">TMI583_LOCUS17475</name>
</gene>
<protein>
    <submittedName>
        <fullName evidence="2">Uncharacterized protein</fullName>
    </submittedName>
</protein>
<dbReference type="Proteomes" id="UP000677228">
    <property type="component" value="Unassembled WGS sequence"/>
</dbReference>
<comment type="caution">
    <text evidence="2">The sequence shown here is derived from an EMBL/GenBank/DDBJ whole genome shotgun (WGS) entry which is preliminary data.</text>
</comment>
<evidence type="ECO:0000313" key="3">
    <source>
        <dbReference type="EMBL" id="CAF3827465.1"/>
    </source>
</evidence>
<sequence>MQYNARTVENQEEPRPAMLRLRIRDNDTYVPGGDATKNSKNHININQIMKTTDNDVRKIIILAECRNLDLVKLFSYEFTDAPLSLCDNDNFNLMNQQKKAAALDFLKEIFPSSFSRVCPITFDQCAVAQQLVRPLNHVPQPDAPPPAPQKQQRAPDEQQVMSAIPPPPGE</sequence>
<feature type="region of interest" description="Disordered" evidence="1">
    <location>
        <begin position="136"/>
        <end position="170"/>
    </location>
</feature>
<dbReference type="AlphaFoldDB" id="A0A8S2DXH3"/>
<dbReference type="Proteomes" id="UP000682733">
    <property type="component" value="Unassembled WGS sequence"/>
</dbReference>
<evidence type="ECO:0000313" key="4">
    <source>
        <dbReference type="Proteomes" id="UP000677228"/>
    </source>
</evidence>
<proteinExistence type="predicted"/>
<evidence type="ECO:0000313" key="2">
    <source>
        <dbReference type="EMBL" id="CAF1061948.1"/>
    </source>
</evidence>
<dbReference type="EMBL" id="CAJOBA010008393">
    <property type="protein sequence ID" value="CAF3827465.1"/>
    <property type="molecule type" value="Genomic_DNA"/>
</dbReference>